<reference evidence="7" key="1">
    <citation type="journal article" date="2019" name="Int. J. Syst. Evol. Microbiol.">
        <title>The Global Catalogue of Microorganisms (GCM) 10K type strain sequencing project: providing services to taxonomists for standard genome sequencing and annotation.</title>
        <authorList>
            <consortium name="The Broad Institute Genomics Platform"/>
            <consortium name="The Broad Institute Genome Sequencing Center for Infectious Disease"/>
            <person name="Wu L."/>
            <person name="Ma J."/>
        </authorList>
    </citation>
    <scope>NUCLEOTIDE SEQUENCE [LARGE SCALE GENOMIC DNA]</scope>
    <source>
        <strain evidence="7">JCM 19129</strain>
    </source>
</reference>
<dbReference type="Proteomes" id="UP001500368">
    <property type="component" value="Unassembled WGS sequence"/>
</dbReference>
<keyword evidence="2" id="KW-0805">Transcription regulation</keyword>
<evidence type="ECO:0000256" key="3">
    <source>
        <dbReference type="ARBA" id="ARBA00023125"/>
    </source>
</evidence>
<sequence>MLTLDQVRSFVAVAEELHFGRAAERLNMTQPPLSRQIQKLERTVGVQLLERDNRKVSLTTAGRAFLEDARKLLVSAEQAPLMARRIARGQAGVLRIGFTAASGFSVLGQLLSLLAEELPDVEIDLREEVTRGQIAALQSGELDMGLARPPIQRDLFDSHLLRSESLLLAVPHGHPLTQRQDPIPPSELKDVPLIMYSPTKARYFYDLLVRLIPIHHTNIVHQVSQILTMISLVAAGRGLAVVPESAASLGISGVSYLPLEKPAQDVVELHAIWRREHRNPALTQLLSVLEERGPNWVSDSHATGT</sequence>
<evidence type="ECO:0000313" key="7">
    <source>
        <dbReference type="Proteomes" id="UP001500368"/>
    </source>
</evidence>
<comment type="caution">
    <text evidence="6">The sequence shown here is derived from an EMBL/GenBank/DDBJ whole genome shotgun (WGS) entry which is preliminary data.</text>
</comment>
<dbReference type="Pfam" id="PF00126">
    <property type="entry name" value="HTH_1"/>
    <property type="match status" value="1"/>
</dbReference>
<dbReference type="PANTHER" id="PTHR30346">
    <property type="entry name" value="TRANSCRIPTIONAL DUAL REGULATOR HCAR-RELATED"/>
    <property type="match status" value="1"/>
</dbReference>
<name>A0ABP9FRM9_9MICC</name>
<comment type="similarity">
    <text evidence="1">Belongs to the LysR transcriptional regulatory family.</text>
</comment>
<dbReference type="PROSITE" id="PS50931">
    <property type="entry name" value="HTH_LYSR"/>
    <property type="match status" value="1"/>
</dbReference>
<feature type="domain" description="HTH lysR-type" evidence="5">
    <location>
        <begin position="2"/>
        <end position="59"/>
    </location>
</feature>
<evidence type="ECO:0000256" key="4">
    <source>
        <dbReference type="ARBA" id="ARBA00023163"/>
    </source>
</evidence>
<dbReference type="InterPro" id="IPR000847">
    <property type="entry name" value="LysR_HTH_N"/>
</dbReference>
<organism evidence="6 7">
    <name type="scientific">Nesterenkonia rhizosphaerae</name>
    <dbReference type="NCBI Taxonomy" id="1348272"/>
    <lineage>
        <taxon>Bacteria</taxon>
        <taxon>Bacillati</taxon>
        <taxon>Actinomycetota</taxon>
        <taxon>Actinomycetes</taxon>
        <taxon>Micrococcales</taxon>
        <taxon>Micrococcaceae</taxon>
        <taxon>Nesterenkonia</taxon>
    </lineage>
</organism>
<dbReference type="Gene3D" id="1.10.10.10">
    <property type="entry name" value="Winged helix-like DNA-binding domain superfamily/Winged helix DNA-binding domain"/>
    <property type="match status" value="1"/>
</dbReference>
<dbReference type="InterPro" id="IPR005119">
    <property type="entry name" value="LysR_subst-bd"/>
</dbReference>
<dbReference type="InterPro" id="IPR036390">
    <property type="entry name" value="WH_DNA-bd_sf"/>
</dbReference>
<proteinExistence type="inferred from homology"/>
<dbReference type="InterPro" id="IPR036388">
    <property type="entry name" value="WH-like_DNA-bd_sf"/>
</dbReference>
<evidence type="ECO:0000256" key="1">
    <source>
        <dbReference type="ARBA" id="ARBA00009437"/>
    </source>
</evidence>
<dbReference type="PRINTS" id="PR00039">
    <property type="entry name" value="HTHLYSR"/>
</dbReference>
<protein>
    <submittedName>
        <fullName evidence="6">LysR family transcriptional regulator</fullName>
    </submittedName>
</protein>
<evidence type="ECO:0000256" key="2">
    <source>
        <dbReference type="ARBA" id="ARBA00023015"/>
    </source>
</evidence>
<dbReference type="SUPFAM" id="SSF53850">
    <property type="entry name" value="Periplasmic binding protein-like II"/>
    <property type="match status" value="1"/>
</dbReference>
<dbReference type="Pfam" id="PF03466">
    <property type="entry name" value="LysR_substrate"/>
    <property type="match status" value="1"/>
</dbReference>
<dbReference type="PANTHER" id="PTHR30346:SF0">
    <property type="entry name" value="HCA OPERON TRANSCRIPTIONAL ACTIVATOR HCAR"/>
    <property type="match status" value="1"/>
</dbReference>
<keyword evidence="3" id="KW-0238">DNA-binding</keyword>
<evidence type="ECO:0000313" key="6">
    <source>
        <dbReference type="EMBL" id="GAA4913272.1"/>
    </source>
</evidence>
<dbReference type="EMBL" id="BAABLW010000002">
    <property type="protein sequence ID" value="GAA4913272.1"/>
    <property type="molecule type" value="Genomic_DNA"/>
</dbReference>
<evidence type="ECO:0000259" key="5">
    <source>
        <dbReference type="PROSITE" id="PS50931"/>
    </source>
</evidence>
<keyword evidence="4" id="KW-0804">Transcription</keyword>
<dbReference type="Gene3D" id="3.40.190.10">
    <property type="entry name" value="Periplasmic binding protein-like II"/>
    <property type="match status" value="2"/>
</dbReference>
<dbReference type="RefSeq" id="WP_345476514.1">
    <property type="nucleotide sequence ID" value="NZ_BAABLW010000002.1"/>
</dbReference>
<keyword evidence="7" id="KW-1185">Reference proteome</keyword>
<dbReference type="SUPFAM" id="SSF46785">
    <property type="entry name" value="Winged helix' DNA-binding domain"/>
    <property type="match status" value="1"/>
</dbReference>
<gene>
    <name evidence="6" type="ORF">GCM10025790_05030</name>
</gene>
<accession>A0ABP9FRM9</accession>